<dbReference type="EMBL" id="CAJNOI010000003">
    <property type="protein sequence ID" value="CAF0733107.1"/>
    <property type="molecule type" value="Genomic_DNA"/>
</dbReference>
<sequence length="99" mass="10933">MLTFKQTIFLLVSIITILAIIAIVTGLSPLYWPYPKIISQENNSLRILTADTTSTTKLNTPLTTRLKSVTKKILPLTTVTITTALPITTNMIRTNTTIS</sequence>
<keyword evidence="1" id="KW-0812">Transmembrane</keyword>
<name>A0A814YNC4_9BILA</name>
<dbReference type="EMBL" id="CAJNOM010000391">
    <property type="protein sequence ID" value="CAF1411497.1"/>
    <property type="molecule type" value="Genomic_DNA"/>
</dbReference>
<dbReference type="Proteomes" id="UP000663877">
    <property type="component" value="Unassembled WGS sequence"/>
</dbReference>
<dbReference type="Proteomes" id="UP000663832">
    <property type="component" value="Unassembled WGS sequence"/>
</dbReference>
<keyword evidence="1" id="KW-0472">Membrane</keyword>
<gene>
    <name evidence="2" type="ORF">BJG266_LOCUS1327</name>
    <name evidence="3" type="ORF">QVE165_LOCUS27490</name>
    <name evidence="4" type="ORF">QVE165_LOCUS37528</name>
</gene>
<dbReference type="EMBL" id="CAJNOM010000209">
    <property type="protein sequence ID" value="CAF1232034.1"/>
    <property type="molecule type" value="Genomic_DNA"/>
</dbReference>
<comment type="caution">
    <text evidence="3">The sequence shown here is derived from an EMBL/GenBank/DDBJ whole genome shotgun (WGS) entry which is preliminary data.</text>
</comment>
<evidence type="ECO:0000313" key="2">
    <source>
        <dbReference type="EMBL" id="CAF0733107.1"/>
    </source>
</evidence>
<proteinExistence type="predicted"/>
<accession>A0A814YNC4</accession>
<protein>
    <submittedName>
        <fullName evidence="3">Uncharacterized protein</fullName>
    </submittedName>
</protein>
<keyword evidence="1" id="KW-1133">Transmembrane helix</keyword>
<reference evidence="3" key="1">
    <citation type="submission" date="2021-02" db="EMBL/GenBank/DDBJ databases">
        <authorList>
            <person name="Nowell W R."/>
        </authorList>
    </citation>
    <scope>NUCLEOTIDE SEQUENCE</scope>
</reference>
<feature type="transmembrane region" description="Helical" evidence="1">
    <location>
        <begin position="7"/>
        <end position="32"/>
    </location>
</feature>
<evidence type="ECO:0000256" key="1">
    <source>
        <dbReference type="SAM" id="Phobius"/>
    </source>
</evidence>
<organism evidence="3 5">
    <name type="scientific">Adineta steineri</name>
    <dbReference type="NCBI Taxonomy" id="433720"/>
    <lineage>
        <taxon>Eukaryota</taxon>
        <taxon>Metazoa</taxon>
        <taxon>Spiralia</taxon>
        <taxon>Gnathifera</taxon>
        <taxon>Rotifera</taxon>
        <taxon>Eurotatoria</taxon>
        <taxon>Bdelloidea</taxon>
        <taxon>Adinetida</taxon>
        <taxon>Adinetidae</taxon>
        <taxon>Adineta</taxon>
    </lineage>
</organism>
<evidence type="ECO:0000313" key="3">
    <source>
        <dbReference type="EMBL" id="CAF1232034.1"/>
    </source>
</evidence>
<evidence type="ECO:0000313" key="4">
    <source>
        <dbReference type="EMBL" id="CAF1411497.1"/>
    </source>
</evidence>
<dbReference type="AlphaFoldDB" id="A0A814YNC4"/>
<keyword evidence="5" id="KW-1185">Reference proteome</keyword>
<evidence type="ECO:0000313" key="5">
    <source>
        <dbReference type="Proteomes" id="UP000663832"/>
    </source>
</evidence>